<dbReference type="RefSeq" id="WP_043353128.1">
    <property type="nucleotide sequence ID" value="NZ_CP010537.1"/>
</dbReference>
<organism evidence="3 4">
    <name type="scientific">Cupriavidus basilensis</name>
    <dbReference type="NCBI Taxonomy" id="68895"/>
    <lineage>
        <taxon>Bacteria</taxon>
        <taxon>Pseudomonadati</taxon>
        <taxon>Pseudomonadota</taxon>
        <taxon>Betaproteobacteria</taxon>
        <taxon>Burkholderiales</taxon>
        <taxon>Burkholderiaceae</taxon>
        <taxon>Cupriavidus</taxon>
    </lineage>
</organism>
<evidence type="ECO:0000256" key="2">
    <source>
        <dbReference type="SAM" id="SignalP"/>
    </source>
</evidence>
<proteinExistence type="inferred from homology"/>
<dbReference type="AlphaFoldDB" id="A0A0C4YG49"/>
<dbReference type="InterPro" id="IPR005064">
    <property type="entry name" value="BUG"/>
</dbReference>
<name>A0A0C4YG49_9BURK</name>
<feature type="signal peptide" evidence="2">
    <location>
        <begin position="1"/>
        <end position="23"/>
    </location>
</feature>
<dbReference type="InterPro" id="IPR042100">
    <property type="entry name" value="Bug_dom1"/>
</dbReference>
<dbReference type="EMBL" id="CP010537">
    <property type="protein sequence ID" value="AJG21923.1"/>
    <property type="molecule type" value="Genomic_DNA"/>
</dbReference>
<keyword evidence="4" id="KW-1185">Reference proteome</keyword>
<gene>
    <name evidence="3" type="ORF">RR42_s0327</name>
</gene>
<protein>
    <submittedName>
        <fullName evidence="3">Putative exported protein</fullName>
    </submittedName>
</protein>
<dbReference type="Gene3D" id="3.40.190.150">
    <property type="entry name" value="Bordetella uptake gene, domain 1"/>
    <property type="match status" value="1"/>
</dbReference>
<evidence type="ECO:0000313" key="3">
    <source>
        <dbReference type="EMBL" id="AJG21923.1"/>
    </source>
</evidence>
<dbReference type="CDD" id="cd07012">
    <property type="entry name" value="PBP2_Bug_TTT"/>
    <property type="match status" value="1"/>
</dbReference>
<evidence type="ECO:0000313" key="4">
    <source>
        <dbReference type="Proteomes" id="UP000031843"/>
    </source>
</evidence>
<dbReference type="Proteomes" id="UP000031843">
    <property type="component" value="Chromosome secondary"/>
</dbReference>
<keyword evidence="2" id="KW-0732">Signal</keyword>
<dbReference type="PANTHER" id="PTHR42928">
    <property type="entry name" value="TRICARBOXYLATE-BINDING PROTEIN"/>
    <property type="match status" value="1"/>
</dbReference>
<dbReference type="Gene3D" id="3.40.190.10">
    <property type="entry name" value="Periplasmic binding protein-like II"/>
    <property type="match status" value="1"/>
</dbReference>
<dbReference type="STRING" id="68895.RR42_s0327"/>
<comment type="similarity">
    <text evidence="1">Belongs to the UPF0065 (bug) family.</text>
</comment>
<dbReference type="KEGG" id="cbw:RR42_s0327"/>
<dbReference type="PIRSF" id="PIRSF017082">
    <property type="entry name" value="YflP"/>
    <property type="match status" value="1"/>
</dbReference>
<accession>A0A0C4YG49</accession>
<dbReference type="OrthoDB" id="8856085at2"/>
<dbReference type="SUPFAM" id="SSF53850">
    <property type="entry name" value="Periplasmic binding protein-like II"/>
    <property type="match status" value="1"/>
</dbReference>
<dbReference type="PANTHER" id="PTHR42928:SF5">
    <property type="entry name" value="BLR1237 PROTEIN"/>
    <property type="match status" value="1"/>
</dbReference>
<evidence type="ECO:0000256" key="1">
    <source>
        <dbReference type="ARBA" id="ARBA00006987"/>
    </source>
</evidence>
<feature type="chain" id="PRO_5002181691" evidence="2">
    <location>
        <begin position="24"/>
        <end position="325"/>
    </location>
</feature>
<dbReference type="Pfam" id="PF03401">
    <property type="entry name" value="TctC"/>
    <property type="match status" value="1"/>
</dbReference>
<sequence length="325" mass="34028">MPRHLAAATLVVALAAPAIAAQASEPSADYPSHPIRLLLPISAGSGGDILGRVLAQRMSAILKQPIVVENKGGASGIIGTQAVARAAPDGYTFTLGGATTHMLNAAVYTKLPYDPVKDFTAIGQVGTAAILLVASNDFPANDIKALVAYTKSHPNEVQYASWGTGSTGQFCGEVLKQLAGASMTHIPYKTVPQVLNDIVAGHIKLGYVDMTSGTPFVKSGKVKAIGTCTSRSPSLPGVKSYVDEGIDFDRVFRWGLYVPAGTPRPIVQKLSDALNQVLATPEIKARLLEMGIAATPMSGEELGKLNERDIPAWKDVAKTAGVTQD</sequence>
<reference evidence="3 4" key="1">
    <citation type="journal article" date="2015" name="Genome Announc.">
        <title>Complete Genome Sequence of Cupriavidus basilensis 4G11, Isolated from the Oak Ridge Field Research Center Site.</title>
        <authorList>
            <person name="Ray J."/>
            <person name="Waters R.J."/>
            <person name="Skerker J.M."/>
            <person name="Kuehl J.V."/>
            <person name="Price M.N."/>
            <person name="Huang J."/>
            <person name="Chakraborty R."/>
            <person name="Arkin A.P."/>
            <person name="Deutschbauer A."/>
        </authorList>
    </citation>
    <scope>NUCLEOTIDE SEQUENCE [LARGE SCALE GENOMIC DNA]</scope>
    <source>
        <strain evidence="3">4G11</strain>
    </source>
</reference>